<proteinExistence type="predicted"/>
<evidence type="ECO:0000313" key="3">
    <source>
        <dbReference type="Proteomes" id="UP001530400"/>
    </source>
</evidence>
<evidence type="ECO:0000313" key="2">
    <source>
        <dbReference type="EMBL" id="KAL3801174.1"/>
    </source>
</evidence>
<feature type="region of interest" description="Disordered" evidence="1">
    <location>
        <begin position="1"/>
        <end position="21"/>
    </location>
</feature>
<evidence type="ECO:0000256" key="1">
    <source>
        <dbReference type="SAM" id="MobiDB-lite"/>
    </source>
</evidence>
<feature type="compositionally biased region" description="Polar residues" evidence="1">
    <location>
        <begin position="1"/>
        <end position="13"/>
    </location>
</feature>
<gene>
    <name evidence="2" type="ORF">ACHAWO_002745</name>
</gene>
<sequence length="100" mass="11063">MNEDTQQAEQNLSDGGVDANDGSCERYELDEVFFPVTVVNKTTALKADVCNAGQSEEAFVDEDAILRCFDLSVSSHMQQNPVPPRYEPITSDSSEVTKMR</sequence>
<keyword evidence="3" id="KW-1185">Reference proteome</keyword>
<protein>
    <submittedName>
        <fullName evidence="2">Uncharacterized protein</fullName>
    </submittedName>
</protein>
<accession>A0ABD3QL79</accession>
<dbReference type="Proteomes" id="UP001530400">
    <property type="component" value="Unassembled WGS sequence"/>
</dbReference>
<organism evidence="2 3">
    <name type="scientific">Cyclotella atomus</name>
    <dbReference type="NCBI Taxonomy" id="382360"/>
    <lineage>
        <taxon>Eukaryota</taxon>
        <taxon>Sar</taxon>
        <taxon>Stramenopiles</taxon>
        <taxon>Ochrophyta</taxon>
        <taxon>Bacillariophyta</taxon>
        <taxon>Coscinodiscophyceae</taxon>
        <taxon>Thalassiosirophycidae</taxon>
        <taxon>Stephanodiscales</taxon>
        <taxon>Stephanodiscaceae</taxon>
        <taxon>Cyclotella</taxon>
    </lineage>
</organism>
<name>A0ABD3QL79_9STRA</name>
<dbReference type="EMBL" id="JALLPJ020000144">
    <property type="protein sequence ID" value="KAL3801174.1"/>
    <property type="molecule type" value="Genomic_DNA"/>
</dbReference>
<comment type="caution">
    <text evidence="2">The sequence shown here is derived from an EMBL/GenBank/DDBJ whole genome shotgun (WGS) entry which is preliminary data.</text>
</comment>
<reference evidence="2 3" key="1">
    <citation type="submission" date="2024-10" db="EMBL/GenBank/DDBJ databases">
        <title>Updated reference genomes for cyclostephanoid diatoms.</title>
        <authorList>
            <person name="Roberts W.R."/>
            <person name="Alverson A.J."/>
        </authorList>
    </citation>
    <scope>NUCLEOTIDE SEQUENCE [LARGE SCALE GENOMIC DNA]</scope>
    <source>
        <strain evidence="2 3">AJA010-31</strain>
    </source>
</reference>
<dbReference type="AlphaFoldDB" id="A0ABD3QL79"/>
<feature type="region of interest" description="Disordered" evidence="1">
    <location>
        <begin position="77"/>
        <end position="100"/>
    </location>
</feature>